<dbReference type="GO" id="GO:0032993">
    <property type="term" value="C:protein-DNA complex"/>
    <property type="evidence" value="ECO:0007669"/>
    <property type="project" value="TreeGrafter"/>
</dbReference>
<dbReference type="Proteomes" id="UP000233517">
    <property type="component" value="Unassembled WGS sequence"/>
</dbReference>
<evidence type="ECO:0000259" key="7">
    <source>
        <dbReference type="PROSITE" id="PS50110"/>
    </source>
</evidence>
<dbReference type="EMBL" id="PHAI01000001">
    <property type="protein sequence ID" value="PKM91746.1"/>
    <property type="molecule type" value="Genomic_DNA"/>
</dbReference>
<protein>
    <recommendedName>
        <fullName evidence="7">Response regulatory domain-containing protein</fullName>
    </recommendedName>
</protein>
<dbReference type="GO" id="GO:0005829">
    <property type="term" value="C:cytosol"/>
    <property type="evidence" value="ECO:0007669"/>
    <property type="project" value="TreeGrafter"/>
</dbReference>
<dbReference type="PROSITE" id="PS50110">
    <property type="entry name" value="RESPONSE_REGULATORY"/>
    <property type="match status" value="1"/>
</dbReference>
<name>A0A2N2EAP1_9BACT</name>
<keyword evidence="2" id="KW-0902">Two-component regulatory system</keyword>
<sequence length="126" mass="13731">MKILIIDDDFDATVTLKALLMGQSDYTIDVAYGGRAGLNMMIADPSYDLVILDVMMPDFSGIDVCKAMAESEELKKIPVLLASALPINSNELGELLVQFKALVVVKGALEKPFVVEDLLAEIKKIK</sequence>
<dbReference type="GO" id="GO:0000976">
    <property type="term" value="F:transcription cis-regulatory region binding"/>
    <property type="evidence" value="ECO:0007669"/>
    <property type="project" value="TreeGrafter"/>
</dbReference>
<dbReference type="InterPro" id="IPR001789">
    <property type="entry name" value="Sig_transdc_resp-reg_receiver"/>
</dbReference>
<organism evidence="8 9">
    <name type="scientific">Candidatus Falkowbacteria bacterium HGW-Falkowbacteria-1</name>
    <dbReference type="NCBI Taxonomy" id="2013768"/>
    <lineage>
        <taxon>Bacteria</taxon>
        <taxon>Candidatus Falkowiibacteriota</taxon>
    </lineage>
</organism>
<dbReference type="SMART" id="SM00448">
    <property type="entry name" value="REC"/>
    <property type="match status" value="1"/>
</dbReference>
<evidence type="ECO:0000313" key="8">
    <source>
        <dbReference type="EMBL" id="PKM91746.1"/>
    </source>
</evidence>
<comment type="caution">
    <text evidence="8">The sequence shown here is derived from an EMBL/GenBank/DDBJ whole genome shotgun (WGS) entry which is preliminary data.</text>
</comment>
<proteinExistence type="predicted"/>
<dbReference type="AlphaFoldDB" id="A0A2N2EAP1"/>
<evidence type="ECO:0000256" key="1">
    <source>
        <dbReference type="ARBA" id="ARBA00022553"/>
    </source>
</evidence>
<gene>
    <name evidence="8" type="ORF">CVU82_00885</name>
</gene>
<dbReference type="GO" id="GO:0006355">
    <property type="term" value="P:regulation of DNA-templated transcription"/>
    <property type="evidence" value="ECO:0007669"/>
    <property type="project" value="TreeGrafter"/>
</dbReference>
<evidence type="ECO:0000256" key="6">
    <source>
        <dbReference type="PROSITE-ProRule" id="PRU00169"/>
    </source>
</evidence>
<dbReference type="PANTHER" id="PTHR48111">
    <property type="entry name" value="REGULATOR OF RPOS"/>
    <property type="match status" value="1"/>
</dbReference>
<dbReference type="Pfam" id="PF00072">
    <property type="entry name" value="Response_reg"/>
    <property type="match status" value="1"/>
</dbReference>
<keyword evidence="5" id="KW-0804">Transcription</keyword>
<feature type="domain" description="Response regulatory" evidence="7">
    <location>
        <begin position="2"/>
        <end position="126"/>
    </location>
</feature>
<accession>A0A2N2EAP1</accession>
<evidence type="ECO:0000256" key="5">
    <source>
        <dbReference type="ARBA" id="ARBA00023163"/>
    </source>
</evidence>
<dbReference type="InterPro" id="IPR039420">
    <property type="entry name" value="WalR-like"/>
</dbReference>
<dbReference type="Gene3D" id="3.40.50.2300">
    <property type="match status" value="1"/>
</dbReference>
<keyword evidence="1 6" id="KW-0597">Phosphoprotein</keyword>
<dbReference type="SUPFAM" id="SSF52172">
    <property type="entry name" value="CheY-like"/>
    <property type="match status" value="1"/>
</dbReference>
<keyword evidence="3" id="KW-0805">Transcription regulation</keyword>
<reference evidence="8 9" key="1">
    <citation type="journal article" date="2017" name="ISME J.">
        <title>Potential for microbial H2 and metal transformations associated with novel bacteria and archaea in deep terrestrial subsurface sediments.</title>
        <authorList>
            <person name="Hernsdorf A.W."/>
            <person name="Amano Y."/>
            <person name="Miyakawa K."/>
            <person name="Ise K."/>
            <person name="Suzuki Y."/>
            <person name="Anantharaman K."/>
            <person name="Probst A."/>
            <person name="Burstein D."/>
            <person name="Thomas B.C."/>
            <person name="Banfield J.F."/>
        </authorList>
    </citation>
    <scope>NUCLEOTIDE SEQUENCE [LARGE SCALE GENOMIC DNA]</scope>
    <source>
        <strain evidence="8">HGW-Falkowbacteria-1</strain>
    </source>
</reference>
<dbReference type="GO" id="GO:0000156">
    <property type="term" value="F:phosphorelay response regulator activity"/>
    <property type="evidence" value="ECO:0007669"/>
    <property type="project" value="TreeGrafter"/>
</dbReference>
<evidence type="ECO:0000256" key="2">
    <source>
        <dbReference type="ARBA" id="ARBA00023012"/>
    </source>
</evidence>
<keyword evidence="4" id="KW-0238">DNA-binding</keyword>
<evidence type="ECO:0000256" key="4">
    <source>
        <dbReference type="ARBA" id="ARBA00023125"/>
    </source>
</evidence>
<evidence type="ECO:0000313" key="9">
    <source>
        <dbReference type="Proteomes" id="UP000233517"/>
    </source>
</evidence>
<feature type="modified residue" description="4-aspartylphosphate" evidence="6">
    <location>
        <position position="53"/>
    </location>
</feature>
<evidence type="ECO:0000256" key="3">
    <source>
        <dbReference type="ARBA" id="ARBA00023015"/>
    </source>
</evidence>
<dbReference type="InterPro" id="IPR011006">
    <property type="entry name" value="CheY-like_superfamily"/>
</dbReference>
<dbReference type="PANTHER" id="PTHR48111:SF1">
    <property type="entry name" value="TWO-COMPONENT RESPONSE REGULATOR ORR33"/>
    <property type="match status" value="1"/>
</dbReference>